<dbReference type="Gene3D" id="3.90.1410.10">
    <property type="entry name" value="set domain protein methyltransferase, domain 1"/>
    <property type="match status" value="1"/>
</dbReference>
<dbReference type="GO" id="GO:0016279">
    <property type="term" value="F:protein-lysine N-methyltransferase activity"/>
    <property type="evidence" value="ECO:0007669"/>
    <property type="project" value="TreeGrafter"/>
</dbReference>
<protein>
    <recommendedName>
        <fullName evidence="3">SET domain-containing protein</fullName>
    </recommendedName>
</protein>
<gene>
    <name evidence="1" type="ORF">GOMPHAMPRED_003775</name>
</gene>
<accession>A0A8H3IEC9</accession>
<dbReference type="AlphaFoldDB" id="A0A8H3IEC9"/>
<proteinExistence type="predicted"/>
<dbReference type="EMBL" id="CAJPDQ010000022">
    <property type="protein sequence ID" value="CAF9924952.1"/>
    <property type="molecule type" value="Genomic_DNA"/>
</dbReference>
<name>A0A8H3IEC9_9LECA</name>
<dbReference type="PANTHER" id="PTHR13271">
    <property type="entry name" value="UNCHARACTERIZED PUTATIVE METHYLTRANSFERASE"/>
    <property type="match status" value="1"/>
</dbReference>
<dbReference type="InterPro" id="IPR050600">
    <property type="entry name" value="SETD3_SETD6_MTase"/>
</dbReference>
<organism evidence="1 2">
    <name type="scientific">Gomphillus americanus</name>
    <dbReference type="NCBI Taxonomy" id="1940652"/>
    <lineage>
        <taxon>Eukaryota</taxon>
        <taxon>Fungi</taxon>
        <taxon>Dikarya</taxon>
        <taxon>Ascomycota</taxon>
        <taxon>Pezizomycotina</taxon>
        <taxon>Lecanoromycetes</taxon>
        <taxon>OSLEUM clade</taxon>
        <taxon>Ostropomycetidae</taxon>
        <taxon>Ostropales</taxon>
        <taxon>Graphidaceae</taxon>
        <taxon>Gomphilloideae</taxon>
        <taxon>Gomphillus</taxon>
    </lineage>
</organism>
<dbReference type="OrthoDB" id="42889at2759"/>
<sequence>MDYKERIAQLHAWLEQNGGCLQETIEIAYHEPEGFHLRALQDIDTSRALVCVPRTLTLSISTLSSAKSCWPEDFMTHYMARPYVITRFLLMDEFLYYHSSWWYPYISLLPQPSNDPNLTPFNTPLWFSGEDVKWLEGTGLAKAAKQMNDLWQAEYEGGIHFLKQLPNYGRFTWMLYKWAATVLSSRCFPSDRYTDGQETFRPIHEETLGVANRVAEKTIKHPVLVPVLDLANHNPEVEMKCRIDEEGYFLYLAQKVPAGKQVCITYGAKSNEELLMGYGFVIPDNPADFLGLSFPILDTPRKWCAQRIMTEDRYFPLCISHAQLGIGSALPSEFALAPHIFHLRMEVLPSTSLFDTIRLNIANERELKEYYCGRDEYSNRSSTQARAQLLFALLRRNELLSTSPATSGPEPLTANQLVAHRCASSQLRILKYHIGKLLGDLIEIRQSSFVWTLESLLRSTSHGIQRGMRKLCRAVCGTRNHVTLKAQGFEDSIMIIFVCLLWLVMASRDQPTGRTTSSEQTADLDVNLTFDKWYSFIARTYCPPPNSTSQCRGIKCFCSPKSSHPWTIWESENETSVGYAAEVVAAHAVVHRAFSLNDIDPIFANPDSWTRDFLQWGSEIWMSEAVVLPSASSADEFHSLGSHRQEDIEMEKALYLEI</sequence>
<evidence type="ECO:0000313" key="2">
    <source>
        <dbReference type="Proteomes" id="UP000664169"/>
    </source>
</evidence>
<dbReference type="PANTHER" id="PTHR13271:SF135">
    <property type="entry name" value="SET DOMAIN PROTEIN (AFU_ORTHOLOGUE AFUA_4G11040)"/>
    <property type="match status" value="1"/>
</dbReference>
<keyword evidence="2" id="KW-1185">Reference proteome</keyword>
<reference evidence="1" key="1">
    <citation type="submission" date="2021-03" db="EMBL/GenBank/DDBJ databases">
        <authorList>
            <person name="Tagirdzhanova G."/>
        </authorList>
    </citation>
    <scope>NUCLEOTIDE SEQUENCE</scope>
</reference>
<dbReference type="SUPFAM" id="SSF82199">
    <property type="entry name" value="SET domain"/>
    <property type="match status" value="1"/>
</dbReference>
<comment type="caution">
    <text evidence="1">The sequence shown here is derived from an EMBL/GenBank/DDBJ whole genome shotgun (WGS) entry which is preliminary data.</text>
</comment>
<dbReference type="InterPro" id="IPR046341">
    <property type="entry name" value="SET_dom_sf"/>
</dbReference>
<evidence type="ECO:0008006" key="3">
    <source>
        <dbReference type="Google" id="ProtNLM"/>
    </source>
</evidence>
<evidence type="ECO:0000313" key="1">
    <source>
        <dbReference type="EMBL" id="CAF9924952.1"/>
    </source>
</evidence>
<dbReference type="Proteomes" id="UP000664169">
    <property type="component" value="Unassembled WGS sequence"/>
</dbReference>